<evidence type="ECO:0000256" key="1">
    <source>
        <dbReference type="SAM" id="MobiDB-lite"/>
    </source>
</evidence>
<feature type="compositionally biased region" description="Basic and acidic residues" evidence="1">
    <location>
        <begin position="110"/>
        <end position="121"/>
    </location>
</feature>
<protein>
    <submittedName>
        <fullName evidence="3">Uncharacterized protein</fullName>
    </submittedName>
</protein>
<dbReference type="AlphaFoldDB" id="A0A914DWK2"/>
<feature type="region of interest" description="Disordered" evidence="1">
    <location>
        <begin position="245"/>
        <end position="274"/>
    </location>
</feature>
<dbReference type="WBParaSite" id="ACRNAN_scaffold4534.g17789.t1">
    <property type="protein sequence ID" value="ACRNAN_scaffold4534.g17789.t1"/>
    <property type="gene ID" value="ACRNAN_scaffold4534.g17789"/>
</dbReference>
<dbReference type="Proteomes" id="UP000887540">
    <property type="component" value="Unplaced"/>
</dbReference>
<proteinExistence type="predicted"/>
<keyword evidence="2" id="KW-1185">Reference proteome</keyword>
<evidence type="ECO:0000313" key="2">
    <source>
        <dbReference type="Proteomes" id="UP000887540"/>
    </source>
</evidence>
<organism evidence="2 3">
    <name type="scientific">Acrobeloides nanus</name>
    <dbReference type="NCBI Taxonomy" id="290746"/>
    <lineage>
        <taxon>Eukaryota</taxon>
        <taxon>Metazoa</taxon>
        <taxon>Ecdysozoa</taxon>
        <taxon>Nematoda</taxon>
        <taxon>Chromadorea</taxon>
        <taxon>Rhabditida</taxon>
        <taxon>Tylenchina</taxon>
        <taxon>Cephalobomorpha</taxon>
        <taxon>Cephaloboidea</taxon>
        <taxon>Cephalobidae</taxon>
        <taxon>Acrobeloides</taxon>
    </lineage>
</organism>
<reference evidence="3" key="1">
    <citation type="submission" date="2022-11" db="UniProtKB">
        <authorList>
            <consortium name="WormBaseParasite"/>
        </authorList>
    </citation>
    <scope>IDENTIFICATION</scope>
</reference>
<accession>A0A914DWK2</accession>
<evidence type="ECO:0000313" key="3">
    <source>
        <dbReference type="WBParaSite" id="ACRNAN_scaffold4534.g17789.t1"/>
    </source>
</evidence>
<sequence length="334" mass="38597">MVRTKRSKLLQAVYTVDPAAYFEDVQKAIELIRNEAIKKSWMQVMEGYLAKQYGFLPRKMKSIVKFLRDRHFEVKYACEATASLVRALHRVQKDRKLGETEANSVQNVHVGKEQQEKELPRRLKAKKRRRLEPIEPKMNSKAANKRLRKEHLPLSEIGTSQKNDQTKQETTDLQLQILRTNLIAMGIERMTSYDAEKEIRAKCKEMFYANDVDFPKNNIHLIQNNGRTSSNIFVQLVGGTKKAQKQIVTIDDDEKDGTNEASSDRQDSSNDQTPLDESIIFVEEFSRLPENVFKKPTLPCHMVSTNAQTLPTEATELPMLNFCEENHIFRIRDA</sequence>
<feature type="region of interest" description="Disordered" evidence="1">
    <location>
        <begin position="99"/>
        <end position="122"/>
    </location>
</feature>
<name>A0A914DWK2_9BILA</name>
<feature type="compositionally biased region" description="Basic and acidic residues" evidence="1">
    <location>
        <begin position="256"/>
        <end position="268"/>
    </location>
</feature>